<proteinExistence type="predicted"/>
<evidence type="ECO:0000256" key="1">
    <source>
        <dbReference type="SAM" id="Phobius"/>
    </source>
</evidence>
<dbReference type="EMBL" id="WEIA01000028">
    <property type="protein sequence ID" value="NLR24294.1"/>
    <property type="molecule type" value="Genomic_DNA"/>
</dbReference>
<feature type="transmembrane region" description="Helical" evidence="1">
    <location>
        <begin position="42"/>
        <end position="63"/>
    </location>
</feature>
<name>A0A8I2HB56_9GAMM</name>
<keyword evidence="1" id="KW-1133">Transmembrane helix</keyword>
<evidence type="ECO:0000313" key="4">
    <source>
        <dbReference type="Proteomes" id="UP000646877"/>
    </source>
</evidence>
<evidence type="ECO:0000313" key="2">
    <source>
        <dbReference type="EMBL" id="NLR24294.1"/>
    </source>
</evidence>
<accession>A0A8I2HB56</accession>
<dbReference type="Proteomes" id="UP001304419">
    <property type="component" value="Chromosome 1"/>
</dbReference>
<evidence type="ECO:0000313" key="3">
    <source>
        <dbReference type="EMBL" id="WOX29380.1"/>
    </source>
</evidence>
<keyword evidence="1" id="KW-0472">Membrane</keyword>
<reference evidence="2" key="1">
    <citation type="submission" date="2019-10" db="EMBL/GenBank/DDBJ databases">
        <authorList>
            <person name="Paulsen S."/>
        </authorList>
    </citation>
    <scope>NUCLEOTIDE SEQUENCE</scope>
    <source>
        <strain evidence="2">LMG 19692</strain>
    </source>
</reference>
<dbReference type="RefSeq" id="WP_010379194.1">
    <property type="nucleotide sequence ID" value="NZ_CBCSDF010000030.1"/>
</dbReference>
<dbReference type="Proteomes" id="UP000646877">
    <property type="component" value="Unassembled WGS sequence"/>
</dbReference>
<keyword evidence="1" id="KW-0812">Transmembrane</keyword>
<reference evidence="3 5" key="2">
    <citation type="submission" date="2023-10" db="EMBL/GenBank/DDBJ databases">
        <title>To unveil natural product biosynthetic capacity in Pseudoalteromonas.</title>
        <authorList>
            <person name="Wang J."/>
        </authorList>
    </citation>
    <scope>NUCLEOTIDE SEQUENCE [LARGE SCALE GENOMIC DNA]</scope>
    <source>
        <strain evidence="3 5">DSM 15914</strain>
    </source>
</reference>
<feature type="transmembrane region" description="Helical" evidence="1">
    <location>
        <begin position="12"/>
        <end position="30"/>
    </location>
</feature>
<sequence>MKKHKKNKEIMMLPLLFVVILMCVGGHFILQPSYKDSHIVEYSLAALPFLMFAVVIVAIKIAIKADNDENNEGEG</sequence>
<protein>
    <submittedName>
        <fullName evidence="2">Uncharacterized protein</fullName>
    </submittedName>
</protein>
<dbReference type="EMBL" id="CP137578">
    <property type="protein sequence ID" value="WOX29380.1"/>
    <property type="molecule type" value="Genomic_DNA"/>
</dbReference>
<gene>
    <name evidence="2" type="ORF">F9Y85_23875</name>
    <name evidence="3" type="ORF">R5H13_03655</name>
</gene>
<keyword evidence="5" id="KW-1185">Reference proteome</keyword>
<evidence type="ECO:0000313" key="5">
    <source>
        <dbReference type="Proteomes" id="UP001304419"/>
    </source>
</evidence>
<organism evidence="2 4">
    <name type="scientific">Pseudoalteromonas maricaloris</name>
    <dbReference type="NCBI Taxonomy" id="184924"/>
    <lineage>
        <taxon>Bacteria</taxon>
        <taxon>Pseudomonadati</taxon>
        <taxon>Pseudomonadota</taxon>
        <taxon>Gammaproteobacteria</taxon>
        <taxon>Alteromonadales</taxon>
        <taxon>Pseudoalteromonadaceae</taxon>
        <taxon>Pseudoalteromonas</taxon>
    </lineage>
</organism>
<dbReference type="GeneID" id="98334700"/>
<dbReference type="AlphaFoldDB" id="A0A8I2HB56"/>